<accession>T0YED8</accession>
<dbReference type="EMBL" id="AUZZ01010326">
    <property type="protein sequence ID" value="EQD30197.1"/>
    <property type="molecule type" value="Genomic_DNA"/>
</dbReference>
<dbReference type="GO" id="GO:0046872">
    <property type="term" value="F:metal ion binding"/>
    <property type="evidence" value="ECO:0007669"/>
    <property type="project" value="UniProtKB-KW"/>
</dbReference>
<dbReference type="SUPFAM" id="SSF56655">
    <property type="entry name" value="Carbohydrate phosphatase"/>
    <property type="match status" value="1"/>
</dbReference>
<dbReference type="PANTHER" id="PTHR20854">
    <property type="entry name" value="INOSITOL MONOPHOSPHATASE"/>
    <property type="match status" value="1"/>
</dbReference>
<proteinExistence type="predicted"/>
<evidence type="ECO:0000313" key="4">
    <source>
        <dbReference type="EMBL" id="EQD30197.1"/>
    </source>
</evidence>
<organism evidence="4">
    <name type="scientific">mine drainage metagenome</name>
    <dbReference type="NCBI Taxonomy" id="410659"/>
    <lineage>
        <taxon>unclassified sequences</taxon>
        <taxon>metagenomes</taxon>
        <taxon>ecological metagenomes</taxon>
    </lineage>
</organism>
<dbReference type="PANTHER" id="PTHR20854:SF4">
    <property type="entry name" value="INOSITOL-1-MONOPHOSPHATASE-RELATED"/>
    <property type="match status" value="1"/>
</dbReference>
<gene>
    <name evidence="4" type="ORF">B2A_14243</name>
</gene>
<dbReference type="EC" id="3.1.3.57" evidence="4"/>
<dbReference type="Gene3D" id="3.40.190.80">
    <property type="match status" value="1"/>
</dbReference>
<sequence>MADRAAVEVLTGAGFSVMSEESGLTEVDSSTFLAVVDPVDGSTNASRGLPWFATSICVLDDEGPLAALVVNQATGRRYEATRGGGATCDGRAIGPTSCRELGRAVIALSGYPSRYLGWKQYRALGAVALDLCAVADGTLDGYLDCGRNAHGGWDYLVACSSARRRARSSPTASG</sequence>
<keyword evidence="1" id="KW-0479">Metal-binding</keyword>
<dbReference type="InterPro" id="IPR020583">
    <property type="entry name" value="Inositol_monoP_metal-BS"/>
</dbReference>
<comment type="caution">
    <text evidence="4">The sequence shown here is derived from an EMBL/GenBank/DDBJ whole genome shotgun (WGS) entry which is preliminary data.</text>
</comment>
<evidence type="ECO:0000256" key="3">
    <source>
        <dbReference type="ARBA" id="ARBA00022842"/>
    </source>
</evidence>
<dbReference type="PROSITE" id="PS00629">
    <property type="entry name" value="IMP_1"/>
    <property type="match status" value="1"/>
</dbReference>
<keyword evidence="2 4" id="KW-0378">Hydrolase</keyword>
<keyword evidence="3" id="KW-0460">Magnesium</keyword>
<protein>
    <submittedName>
        <fullName evidence="4">Inositol monophosphatase</fullName>
        <ecNumber evidence="4">3.1.3.57</ecNumber>
    </submittedName>
</protein>
<dbReference type="GO" id="GO:0006020">
    <property type="term" value="P:inositol metabolic process"/>
    <property type="evidence" value="ECO:0007669"/>
    <property type="project" value="TreeGrafter"/>
</dbReference>
<name>T0YED8_9ZZZZ</name>
<dbReference type="GO" id="GO:0008934">
    <property type="term" value="F:inositol monophosphate 1-phosphatase activity"/>
    <property type="evidence" value="ECO:0007669"/>
    <property type="project" value="TreeGrafter"/>
</dbReference>
<dbReference type="Pfam" id="PF00459">
    <property type="entry name" value="Inositol_P"/>
    <property type="match status" value="1"/>
</dbReference>
<reference evidence="4" key="1">
    <citation type="submission" date="2013-08" db="EMBL/GenBank/DDBJ databases">
        <authorList>
            <person name="Mendez C."/>
            <person name="Richter M."/>
            <person name="Ferrer M."/>
            <person name="Sanchez J."/>
        </authorList>
    </citation>
    <scope>NUCLEOTIDE SEQUENCE</scope>
</reference>
<dbReference type="GO" id="GO:0007165">
    <property type="term" value="P:signal transduction"/>
    <property type="evidence" value="ECO:0007669"/>
    <property type="project" value="TreeGrafter"/>
</dbReference>
<evidence type="ECO:0000256" key="1">
    <source>
        <dbReference type="ARBA" id="ARBA00022723"/>
    </source>
</evidence>
<dbReference type="PRINTS" id="PR00377">
    <property type="entry name" value="IMPHPHTASES"/>
</dbReference>
<dbReference type="AlphaFoldDB" id="T0YED8"/>
<dbReference type="Gene3D" id="3.30.540.10">
    <property type="entry name" value="Fructose-1,6-Bisphosphatase, subunit A, domain 1"/>
    <property type="match status" value="1"/>
</dbReference>
<reference evidence="4" key="2">
    <citation type="journal article" date="2014" name="ISME J.">
        <title>Microbial stratification in low pH oxic and suboxic macroscopic growths along an acid mine drainage.</title>
        <authorList>
            <person name="Mendez-Garcia C."/>
            <person name="Mesa V."/>
            <person name="Sprenger R.R."/>
            <person name="Richter M."/>
            <person name="Diez M.S."/>
            <person name="Solano J."/>
            <person name="Bargiela R."/>
            <person name="Golyshina O.V."/>
            <person name="Manteca A."/>
            <person name="Ramos J.L."/>
            <person name="Gallego J.R."/>
            <person name="Llorente I."/>
            <person name="Martins Dos Santos V.A."/>
            <person name="Jensen O.N."/>
            <person name="Pelaez A.I."/>
            <person name="Sanchez J."/>
            <person name="Ferrer M."/>
        </authorList>
    </citation>
    <scope>NUCLEOTIDE SEQUENCE</scope>
</reference>
<feature type="non-terminal residue" evidence="4">
    <location>
        <position position="174"/>
    </location>
</feature>
<dbReference type="GO" id="GO:0004441">
    <property type="term" value="F:inositol-1,4-bisphosphate 1-phosphatase activity"/>
    <property type="evidence" value="ECO:0007669"/>
    <property type="project" value="UniProtKB-EC"/>
</dbReference>
<evidence type="ECO:0000256" key="2">
    <source>
        <dbReference type="ARBA" id="ARBA00022801"/>
    </source>
</evidence>
<dbReference type="InterPro" id="IPR000760">
    <property type="entry name" value="Inositol_monophosphatase-like"/>
</dbReference>